<evidence type="ECO:0000313" key="2">
    <source>
        <dbReference type="Proteomes" id="UP000659124"/>
    </source>
</evidence>
<dbReference type="RefSeq" id="WP_188086061.1">
    <property type="nucleotide sequence ID" value="NZ_JACVFC010000001.1"/>
</dbReference>
<protein>
    <submittedName>
        <fullName evidence="1">Uncharacterized protein</fullName>
    </submittedName>
</protein>
<evidence type="ECO:0000313" key="1">
    <source>
        <dbReference type="EMBL" id="MBC9928902.1"/>
    </source>
</evidence>
<gene>
    <name evidence="1" type="ORF">ICL07_00865</name>
</gene>
<sequence>MLDLNHPDTPFIFQAAAHLDKLQLYWQHRTTVREEVWQTEIAALKTLAQTKFAKKEEVICQRLTAMQHLFDEPGDGDFGEILCQLEYDFGTWAI</sequence>
<accession>A0ABR7THD3</accession>
<proteinExistence type="predicted"/>
<comment type="caution">
    <text evidence="1">The sequence shown here is derived from an EMBL/GenBank/DDBJ whole genome shotgun (WGS) entry which is preliminary data.</text>
</comment>
<organism evidence="1 2">
    <name type="scientific">Chitinophaga qingshengii</name>
    <dbReference type="NCBI Taxonomy" id="1569794"/>
    <lineage>
        <taxon>Bacteria</taxon>
        <taxon>Pseudomonadati</taxon>
        <taxon>Bacteroidota</taxon>
        <taxon>Chitinophagia</taxon>
        <taxon>Chitinophagales</taxon>
        <taxon>Chitinophagaceae</taxon>
        <taxon>Chitinophaga</taxon>
    </lineage>
</organism>
<dbReference type="EMBL" id="JACVFC010000001">
    <property type="protein sequence ID" value="MBC9928902.1"/>
    <property type="molecule type" value="Genomic_DNA"/>
</dbReference>
<name>A0ABR7THD3_9BACT</name>
<dbReference type="Proteomes" id="UP000659124">
    <property type="component" value="Unassembled WGS sequence"/>
</dbReference>
<reference evidence="1 2" key="1">
    <citation type="submission" date="2020-09" db="EMBL/GenBank/DDBJ databases">
        <title>Genome sequences of type strains of Chitinophaga qingshengii and Chitinophaga varians.</title>
        <authorList>
            <person name="Kittiwongwattana C."/>
        </authorList>
    </citation>
    <scope>NUCLEOTIDE SEQUENCE [LARGE SCALE GENOMIC DNA]</scope>
    <source>
        <strain evidence="1 2">JCM 30026</strain>
    </source>
</reference>
<keyword evidence="2" id="KW-1185">Reference proteome</keyword>